<dbReference type="InterPro" id="IPR045860">
    <property type="entry name" value="Snake_toxin-like_sf"/>
</dbReference>
<dbReference type="SMART" id="SM00241">
    <property type="entry name" value="ZP"/>
    <property type="match status" value="1"/>
</dbReference>
<feature type="signal peptide" evidence="3">
    <location>
        <begin position="1"/>
        <end position="17"/>
    </location>
</feature>
<reference evidence="6" key="2">
    <citation type="submission" date="2025-09" db="UniProtKB">
        <authorList>
            <consortium name="Ensembl"/>
        </authorList>
    </citation>
    <scope>IDENTIFICATION</scope>
</reference>
<feature type="domain" description="ZP" evidence="4">
    <location>
        <begin position="524"/>
        <end position="777"/>
    </location>
</feature>
<accession>A0A3P9BAS9</accession>
<dbReference type="Pfam" id="PF08742">
    <property type="entry name" value="C8"/>
    <property type="match status" value="1"/>
</dbReference>
<dbReference type="KEGG" id="mze:112429863"/>
<dbReference type="InterPro" id="IPR014853">
    <property type="entry name" value="VWF/SSPO/ZAN-like_Cys-rich_dom"/>
</dbReference>
<keyword evidence="2" id="KW-1015">Disulfide bond</keyword>
<dbReference type="GeneTree" id="ENSGT00940000156038"/>
<feature type="chain" id="PRO_5018285982" evidence="3">
    <location>
        <begin position="18"/>
        <end position="798"/>
    </location>
</feature>
<dbReference type="PROSITE" id="PS51034">
    <property type="entry name" value="ZP_2"/>
    <property type="match status" value="1"/>
</dbReference>
<dbReference type="SMART" id="SM00216">
    <property type="entry name" value="VWD"/>
    <property type="match status" value="1"/>
</dbReference>
<protein>
    <submittedName>
        <fullName evidence="6">Alpha-tectorin-like</fullName>
    </submittedName>
</protein>
<dbReference type="AlphaFoldDB" id="A0A3P9BAS9"/>
<dbReference type="RefSeq" id="XP_024655734.1">
    <property type="nucleotide sequence ID" value="XM_024799966.1"/>
</dbReference>
<dbReference type="InterPro" id="IPR001846">
    <property type="entry name" value="VWF_type-D"/>
</dbReference>
<evidence type="ECO:0000256" key="3">
    <source>
        <dbReference type="SAM" id="SignalP"/>
    </source>
</evidence>
<keyword evidence="7" id="KW-1185">Reference proteome</keyword>
<dbReference type="InterPro" id="IPR055356">
    <property type="entry name" value="ZP-N"/>
</dbReference>
<dbReference type="Proteomes" id="UP000265160">
    <property type="component" value="Unplaced"/>
</dbReference>
<evidence type="ECO:0000313" key="6">
    <source>
        <dbReference type="Ensembl" id="ENSMZEP00005007003.1"/>
    </source>
</evidence>
<organism evidence="6 7">
    <name type="scientific">Maylandia zebra</name>
    <name type="common">zebra mbuna</name>
    <dbReference type="NCBI Taxonomy" id="106582"/>
    <lineage>
        <taxon>Eukaryota</taxon>
        <taxon>Metazoa</taxon>
        <taxon>Chordata</taxon>
        <taxon>Craniata</taxon>
        <taxon>Vertebrata</taxon>
        <taxon>Euteleostomi</taxon>
        <taxon>Actinopterygii</taxon>
        <taxon>Neopterygii</taxon>
        <taxon>Teleostei</taxon>
        <taxon>Neoteleostei</taxon>
        <taxon>Acanthomorphata</taxon>
        <taxon>Ovalentaria</taxon>
        <taxon>Cichlomorphae</taxon>
        <taxon>Cichliformes</taxon>
        <taxon>Cichlidae</taxon>
        <taxon>African cichlids</taxon>
        <taxon>Pseudocrenilabrinae</taxon>
        <taxon>Haplochromini</taxon>
        <taxon>Maylandia</taxon>
        <taxon>Maylandia zebra complex</taxon>
    </lineage>
</organism>
<proteinExistence type="predicted"/>
<evidence type="ECO:0000259" key="5">
    <source>
        <dbReference type="PROSITE" id="PS51233"/>
    </source>
</evidence>
<dbReference type="PROSITE" id="PS51233">
    <property type="entry name" value="VWFD"/>
    <property type="match status" value="1"/>
</dbReference>
<evidence type="ECO:0000259" key="4">
    <source>
        <dbReference type="PROSITE" id="PS51034"/>
    </source>
</evidence>
<dbReference type="Gene3D" id="2.60.40.4100">
    <property type="entry name" value="Zona pellucida, ZP-C domain"/>
    <property type="match status" value="1"/>
</dbReference>
<dbReference type="Pfam" id="PF00100">
    <property type="entry name" value="Zona_pellucida"/>
    <property type="match status" value="1"/>
</dbReference>
<keyword evidence="1 3" id="KW-0732">Signal</keyword>
<dbReference type="STRING" id="106582.ENSMZEP00005007003"/>
<dbReference type="PANTHER" id="PTHR14002">
    <property type="entry name" value="ENDOGLIN/TGF-BETA RECEPTOR TYPE III"/>
    <property type="match status" value="1"/>
</dbReference>
<dbReference type="SMART" id="SM00832">
    <property type="entry name" value="C8"/>
    <property type="match status" value="1"/>
</dbReference>
<dbReference type="Gene3D" id="2.60.40.3210">
    <property type="entry name" value="Zona pellucida, ZP-N domain"/>
    <property type="match status" value="1"/>
</dbReference>
<dbReference type="InterPro" id="IPR001507">
    <property type="entry name" value="ZP_dom"/>
</dbReference>
<evidence type="ECO:0000256" key="1">
    <source>
        <dbReference type="ARBA" id="ARBA00022729"/>
    </source>
</evidence>
<reference evidence="6" key="1">
    <citation type="submission" date="2025-08" db="UniProtKB">
        <authorList>
            <consortium name="Ensembl"/>
        </authorList>
    </citation>
    <scope>IDENTIFICATION</scope>
</reference>
<evidence type="ECO:0000256" key="2">
    <source>
        <dbReference type="ARBA" id="ARBA00023157"/>
    </source>
</evidence>
<dbReference type="InterPro" id="IPR055355">
    <property type="entry name" value="ZP-C"/>
</dbReference>
<dbReference type="PANTHER" id="PTHR14002:SF50">
    <property type="entry name" value="ALPHA-TECTORIN-LIKE-RELATED"/>
    <property type="match status" value="1"/>
</dbReference>
<dbReference type="Pfam" id="PF23344">
    <property type="entry name" value="ZP-N"/>
    <property type="match status" value="1"/>
</dbReference>
<name>A0A3P9BAS9_9CICH</name>
<dbReference type="InterPro" id="IPR042235">
    <property type="entry name" value="ZP-C_dom"/>
</dbReference>
<evidence type="ECO:0000313" key="7">
    <source>
        <dbReference type="Proteomes" id="UP000265160"/>
    </source>
</evidence>
<sequence>MLCPLLFLSAFIVLAGAQQQSVTQPSVVDISSCPITYYGQKYEKLYVTFTRRDIVMCFDKFYDPRNEGDCIVGSSPDKRRAAFNIVQAESVLERWVKNKTQTIQNSLRCSVQITMQISSSKISLHLFNFGTEAAMFLEARGTGLVAFYTQVSDVVINKVEVNNIVYQSQNHTIDISGCRHSDTVYKPGTVVNSDPQICSNVTCSETATLQTSGCGPLEHCQGNGICVLDTMLDSTCTVTGPTVIDVHGHMNSIQDRCAYSLFSTPLLPDFLVLGNFRERRRKDVSFLDSVTLRVDGHDIHLEQGGRVQLDDSTLTLSSSPQLVHGVQLSKDQTGVTAELTNLNISVFFDGNTAQILLEGQAGSSVEGLCGNSSSSLSDLRLSEYSSTSCEMQYSETADSTIDCNSVTERCNLLKEAPFSSCNTDIDPEPYITACTDTLCKYPAVDGLNCQFLKAYARACSLHNHTLDGWTSNTGCSSEAFCQDRTCSDHEFCGEKTVSGDTRCFCRTIFASKYQANNSLGDATVCKENSASLTLVGCLLEDKDINYSALQLNDPTCRGQVDKLTHMVTFSFNSSNRCGTVVTTNNSYIIYKNTIRSQNYSDVITRKDQVQIDFSCVYSQPSIHTATFRIRDWSVAQRITSGAWNYTLTIKAYTDAGRTQLVEWNSELQLNEKIWMVLKTDGLDGSMVSVVTDSCWATDKASPTSSPRHDLIINGCANPADPTVQVEENGLATSTYFSFNMFRFTGGSSDIFLHCQLHLCPKQGNNCIPTCNTPARVHRSASLTYEPEAPAFISVSWTY</sequence>
<dbReference type="Ensembl" id="ENSMZET00005007310.1">
    <property type="protein sequence ID" value="ENSMZEP00005007003.1"/>
    <property type="gene ID" value="ENSMZEG00005005383.1"/>
</dbReference>
<dbReference type="SUPFAM" id="SSF57302">
    <property type="entry name" value="Snake toxin-like"/>
    <property type="match status" value="1"/>
</dbReference>
<feature type="domain" description="VWFD" evidence="5">
    <location>
        <begin position="234"/>
        <end position="411"/>
    </location>
</feature>